<dbReference type="OrthoDB" id="288590at2759"/>
<accession>M0ZTW5</accession>
<dbReference type="Gramene" id="PGSC0003DMT400007999">
    <property type="protein sequence ID" value="PGSC0003DMT400007999"/>
    <property type="gene ID" value="PGSC0003DMG400003094"/>
</dbReference>
<dbReference type="InParanoid" id="M0ZTW5"/>
<dbReference type="Gene3D" id="2.60.120.330">
    <property type="entry name" value="B-lactam Antibiotic, Isopenicillin N Synthase, Chain"/>
    <property type="match status" value="1"/>
</dbReference>
<keyword evidence="2 6" id="KW-0479">Metal-binding</keyword>
<dbReference type="PANTHER" id="PTHR47991">
    <property type="entry name" value="OXOGLUTARATE/IRON-DEPENDENT DIOXYGENASE"/>
    <property type="match status" value="1"/>
</dbReference>
<keyword evidence="4 6" id="KW-0560">Oxidoreductase</keyword>
<comment type="similarity">
    <text evidence="1 6">Belongs to the iron/ascorbate-dependent oxidoreductase family.</text>
</comment>
<evidence type="ECO:0000256" key="4">
    <source>
        <dbReference type="ARBA" id="ARBA00023002"/>
    </source>
</evidence>
<name>M0ZTW5_SOLTU</name>
<dbReference type="HOGENOM" id="CLU_010119_16_0_1"/>
<dbReference type="OMA" id="AFHNVGM"/>
<keyword evidence="3" id="KW-0847">Vitamin C</keyword>
<dbReference type="GO" id="GO:0002238">
    <property type="term" value="P:response to molecule of fungal origin"/>
    <property type="evidence" value="ECO:0007669"/>
    <property type="project" value="UniProtKB-ARBA"/>
</dbReference>
<dbReference type="eggNOG" id="KOG0143">
    <property type="taxonomic scope" value="Eukaryota"/>
</dbReference>
<dbReference type="InterPro" id="IPR027443">
    <property type="entry name" value="IPNS-like_sf"/>
</dbReference>
<dbReference type="InterPro" id="IPR050295">
    <property type="entry name" value="Plant_2OG-oxidoreductases"/>
</dbReference>
<reference evidence="9" key="1">
    <citation type="journal article" date="2011" name="Nature">
        <title>Genome sequence and analysis of the tuber crop potato.</title>
        <authorList>
            <consortium name="The Potato Genome Sequencing Consortium"/>
        </authorList>
    </citation>
    <scope>NUCLEOTIDE SEQUENCE [LARGE SCALE GENOMIC DNA]</scope>
    <source>
        <strain evidence="9">cv. DM1-3 516 R44</strain>
    </source>
</reference>
<evidence type="ECO:0000313" key="8">
    <source>
        <dbReference type="EnsemblPlants" id="PGSC0003DMT400007999"/>
    </source>
</evidence>
<evidence type="ECO:0000256" key="5">
    <source>
        <dbReference type="ARBA" id="ARBA00023004"/>
    </source>
</evidence>
<dbReference type="EnsemblPlants" id="PGSC0003DMT400007999">
    <property type="protein sequence ID" value="PGSC0003DMT400007999"/>
    <property type="gene ID" value="PGSC0003DMG400003094"/>
</dbReference>
<proteinExistence type="inferred from homology"/>
<feature type="domain" description="Fe2OG dioxygenase" evidence="7">
    <location>
        <begin position="205"/>
        <end position="305"/>
    </location>
</feature>
<dbReference type="FunCoup" id="M0ZTW5">
    <property type="interactions" value="204"/>
</dbReference>
<dbReference type="KEGG" id="sot:102602863"/>
<dbReference type="InterPro" id="IPR026992">
    <property type="entry name" value="DIOX_N"/>
</dbReference>
<dbReference type="GO" id="GO:0046872">
    <property type="term" value="F:metal ion binding"/>
    <property type="evidence" value="ECO:0007669"/>
    <property type="project" value="UniProtKB-KW"/>
</dbReference>
<reference evidence="8" key="2">
    <citation type="submission" date="2015-06" db="UniProtKB">
        <authorList>
            <consortium name="EnsemblPlants"/>
        </authorList>
    </citation>
    <scope>IDENTIFICATION</scope>
    <source>
        <strain evidence="8">DM1-3 516 R44</strain>
    </source>
</reference>
<dbReference type="ExpressionAtlas" id="M0ZTW5">
    <property type="expression patterns" value="baseline"/>
</dbReference>
<dbReference type="SMR" id="M0ZTW5"/>
<evidence type="ECO:0000256" key="1">
    <source>
        <dbReference type="ARBA" id="ARBA00008056"/>
    </source>
</evidence>
<evidence type="ECO:0000259" key="7">
    <source>
        <dbReference type="PROSITE" id="PS51471"/>
    </source>
</evidence>
<dbReference type="AlphaFoldDB" id="M0ZTW5"/>
<keyword evidence="9" id="KW-1185">Reference proteome</keyword>
<evidence type="ECO:0000256" key="6">
    <source>
        <dbReference type="RuleBase" id="RU003682"/>
    </source>
</evidence>
<organism evidence="8 9">
    <name type="scientific">Solanum tuberosum</name>
    <name type="common">Potato</name>
    <dbReference type="NCBI Taxonomy" id="4113"/>
    <lineage>
        <taxon>Eukaryota</taxon>
        <taxon>Viridiplantae</taxon>
        <taxon>Streptophyta</taxon>
        <taxon>Embryophyta</taxon>
        <taxon>Tracheophyta</taxon>
        <taxon>Spermatophyta</taxon>
        <taxon>Magnoliopsida</taxon>
        <taxon>eudicotyledons</taxon>
        <taxon>Gunneridae</taxon>
        <taxon>Pentapetalae</taxon>
        <taxon>asterids</taxon>
        <taxon>lamiids</taxon>
        <taxon>Solanales</taxon>
        <taxon>Solanaceae</taxon>
        <taxon>Solanoideae</taxon>
        <taxon>Solaneae</taxon>
        <taxon>Solanum</taxon>
    </lineage>
</organism>
<dbReference type="Pfam" id="PF14226">
    <property type="entry name" value="DIOX_N"/>
    <property type="match status" value="1"/>
</dbReference>
<evidence type="ECO:0000256" key="2">
    <source>
        <dbReference type="ARBA" id="ARBA00022723"/>
    </source>
</evidence>
<evidence type="ECO:0000256" key="3">
    <source>
        <dbReference type="ARBA" id="ARBA00022896"/>
    </source>
</evidence>
<dbReference type="Pfam" id="PF03171">
    <property type="entry name" value="2OG-FeII_Oxy"/>
    <property type="match status" value="1"/>
</dbReference>
<protein>
    <submittedName>
        <fullName evidence="8">Leucoanthocyanidin dioxygenase</fullName>
    </submittedName>
</protein>
<dbReference type="InterPro" id="IPR044861">
    <property type="entry name" value="IPNS-like_FE2OG_OXY"/>
</dbReference>
<dbReference type="GO" id="GO:0016706">
    <property type="term" value="F:2-oxoglutarate-dependent dioxygenase activity"/>
    <property type="evidence" value="ECO:0007669"/>
    <property type="project" value="UniProtKB-ARBA"/>
</dbReference>
<dbReference type="PROSITE" id="PS51471">
    <property type="entry name" value="FE2OG_OXY"/>
    <property type="match status" value="1"/>
</dbReference>
<dbReference type="GO" id="GO:0031418">
    <property type="term" value="F:L-ascorbic acid binding"/>
    <property type="evidence" value="ECO:0007669"/>
    <property type="project" value="UniProtKB-KW"/>
</dbReference>
<evidence type="ECO:0000313" key="9">
    <source>
        <dbReference type="Proteomes" id="UP000011115"/>
    </source>
</evidence>
<keyword evidence="5 6" id="KW-0408">Iron</keyword>
<dbReference type="PaxDb" id="4113-PGSC0003DMT400007999"/>
<sequence length="355" mass="40463">MAMETHTGDQLQVNYKKVPSVQEMAKTKLVTIPSRYIRDNQDPSIASSNYKEVPVIDMQRLINDSMNLELNKLHIAAKEWGFFQLINHGVNFSMMEKMKDEIKKLFNLPLEEKKKFEQSSGELDGFGQLFVVSDEQKLDWADLFVLKTAPTYLRRPIFSKLPLSLRETIEEYSKEVNELSMKVLEMLGKALGIDEEEVKSVFEEGMQSMKMNYYPPCPQPEKVMGLCPHSDSSGLTILLQVNEIEGLQIKKDGIWIPILPLPNAFVVNVGDALEIFSNGIYKSIEHRSVVNSERERMSVATFQNPRLDGELGPANSLINAHNPPKFKKIGVAEFYKGYLTREFVGKSYVDTMKIN</sequence>
<dbReference type="RefSeq" id="XP_006355630.1">
    <property type="nucleotide sequence ID" value="XM_006355568.2"/>
</dbReference>
<dbReference type="GeneID" id="102602863"/>
<dbReference type="FunFam" id="2.60.120.330:FF:000001">
    <property type="entry name" value="Protein SRG1"/>
    <property type="match status" value="1"/>
</dbReference>
<gene>
    <name evidence="8" type="primary">LOC102602863</name>
</gene>
<dbReference type="GO" id="GO:0009805">
    <property type="term" value="P:coumarin biosynthetic process"/>
    <property type="evidence" value="ECO:0007669"/>
    <property type="project" value="UniProtKB-ARBA"/>
</dbReference>
<dbReference type="SUPFAM" id="SSF51197">
    <property type="entry name" value="Clavaminate synthase-like"/>
    <property type="match status" value="1"/>
</dbReference>
<dbReference type="InterPro" id="IPR005123">
    <property type="entry name" value="Oxoglu/Fe-dep_dioxygenase_dom"/>
</dbReference>
<dbReference type="Proteomes" id="UP000011115">
    <property type="component" value="Unassembled WGS sequence"/>
</dbReference>